<evidence type="ECO:0000313" key="2">
    <source>
        <dbReference type="EMBL" id="JAS16257.1"/>
    </source>
</evidence>
<accession>A0A1B6CSB1</accession>
<feature type="non-terminal residue" evidence="2">
    <location>
        <position position="1"/>
    </location>
</feature>
<name>A0A1B6CSB1_9HEMI</name>
<reference evidence="2" key="1">
    <citation type="submission" date="2015-12" db="EMBL/GenBank/DDBJ databases">
        <title>De novo transcriptome assembly of four potential Pierce s Disease insect vectors from Arizona vineyards.</title>
        <authorList>
            <person name="Tassone E.E."/>
        </authorList>
    </citation>
    <scope>NUCLEOTIDE SEQUENCE</scope>
</reference>
<protein>
    <submittedName>
        <fullName evidence="2">Uncharacterized protein</fullName>
    </submittedName>
</protein>
<gene>
    <name evidence="2" type="ORF">g.4649</name>
</gene>
<feature type="non-terminal residue" evidence="2">
    <location>
        <position position="134"/>
    </location>
</feature>
<feature type="compositionally biased region" description="Low complexity" evidence="1">
    <location>
        <begin position="74"/>
        <end position="134"/>
    </location>
</feature>
<sequence length="134" mass="15548">RQTRKVGQKERNPGRIAMIILKNRRMRKQRHLARQLQRQQSIQSLQRKVYERERQHLKQLLKKPFISTTKSYETTPSRTTKSSTTTMKPTSETTKSSTTTMKPTSRTTKSSTTTMKPTSETTKSSTTTMKPTSR</sequence>
<feature type="region of interest" description="Disordered" evidence="1">
    <location>
        <begin position="68"/>
        <end position="134"/>
    </location>
</feature>
<dbReference type="AlphaFoldDB" id="A0A1B6CSB1"/>
<dbReference type="EMBL" id="GEDC01021041">
    <property type="protein sequence ID" value="JAS16257.1"/>
    <property type="molecule type" value="Transcribed_RNA"/>
</dbReference>
<organism evidence="2">
    <name type="scientific">Clastoptera arizonana</name>
    <name type="common">Arizona spittle bug</name>
    <dbReference type="NCBI Taxonomy" id="38151"/>
    <lineage>
        <taxon>Eukaryota</taxon>
        <taxon>Metazoa</taxon>
        <taxon>Ecdysozoa</taxon>
        <taxon>Arthropoda</taxon>
        <taxon>Hexapoda</taxon>
        <taxon>Insecta</taxon>
        <taxon>Pterygota</taxon>
        <taxon>Neoptera</taxon>
        <taxon>Paraneoptera</taxon>
        <taxon>Hemiptera</taxon>
        <taxon>Auchenorrhyncha</taxon>
        <taxon>Cercopoidea</taxon>
        <taxon>Clastopteridae</taxon>
        <taxon>Clastoptera</taxon>
    </lineage>
</organism>
<proteinExistence type="predicted"/>
<evidence type="ECO:0000256" key="1">
    <source>
        <dbReference type="SAM" id="MobiDB-lite"/>
    </source>
</evidence>